<comment type="function">
    <text evidence="3">May play a role in apoptosis regulation.</text>
</comment>
<reference evidence="7 8" key="1">
    <citation type="journal article" date="2010" name="Cell">
        <title>The genome of Naegleria gruberi illuminates early eukaryotic versatility.</title>
        <authorList>
            <person name="Fritz-Laylin L.K."/>
            <person name="Prochnik S.E."/>
            <person name="Ginger M.L."/>
            <person name="Dacks J.B."/>
            <person name="Carpenter M.L."/>
            <person name="Field M.C."/>
            <person name="Kuo A."/>
            <person name="Paredez A."/>
            <person name="Chapman J."/>
            <person name="Pham J."/>
            <person name="Shu S."/>
            <person name="Neupane R."/>
            <person name="Cipriano M."/>
            <person name="Mancuso J."/>
            <person name="Tu H."/>
            <person name="Salamov A."/>
            <person name="Lindquist E."/>
            <person name="Shapiro H."/>
            <person name="Lucas S."/>
            <person name="Grigoriev I.V."/>
            <person name="Cande W.Z."/>
            <person name="Fulton C."/>
            <person name="Rokhsar D.S."/>
            <person name="Dawson S.C."/>
        </authorList>
    </citation>
    <scope>NUCLEOTIDE SEQUENCE [LARGE SCALE GENOMIC DNA]</scope>
    <source>
        <strain evidence="7 8">NEG-M</strain>
    </source>
</reference>
<dbReference type="InterPro" id="IPR010441">
    <property type="entry name" value="CH_2"/>
</dbReference>
<dbReference type="Proteomes" id="UP000006671">
    <property type="component" value="Unassembled WGS sequence"/>
</dbReference>
<evidence type="ECO:0000256" key="1">
    <source>
        <dbReference type="ARBA" id="ARBA00004123"/>
    </source>
</evidence>
<evidence type="ECO:0000256" key="3">
    <source>
        <dbReference type="ARBA" id="ARBA00058372"/>
    </source>
</evidence>
<dbReference type="PANTHER" id="PTHR12509:SF8">
    <property type="entry name" value="SPERMATOGENESIS-ASSOCIATED PROTEIN 4"/>
    <property type="match status" value="1"/>
</dbReference>
<dbReference type="AlphaFoldDB" id="D2V9Q2"/>
<gene>
    <name evidence="7" type="ORF">NAEGRDRAFT_65518</name>
</gene>
<evidence type="ECO:0000256" key="2">
    <source>
        <dbReference type="ARBA" id="ARBA00023242"/>
    </source>
</evidence>
<dbReference type="InterPro" id="IPR052111">
    <property type="entry name" value="Spermatogenesis_Ciliary_MAP"/>
</dbReference>
<comment type="subcellular location">
    <subcellularLocation>
        <location evidence="1">Nucleus</location>
    </subcellularLocation>
</comment>
<dbReference type="PROSITE" id="PS50021">
    <property type="entry name" value="CH"/>
    <property type="match status" value="1"/>
</dbReference>
<evidence type="ECO:0000313" key="8">
    <source>
        <dbReference type="Proteomes" id="UP000006671"/>
    </source>
</evidence>
<dbReference type="InterPro" id="IPR036872">
    <property type="entry name" value="CH_dom_sf"/>
</dbReference>
<dbReference type="InParanoid" id="D2V9Q2"/>
<evidence type="ECO:0000256" key="5">
    <source>
        <dbReference type="SAM" id="MobiDB-lite"/>
    </source>
</evidence>
<dbReference type="GO" id="GO:0005634">
    <property type="term" value="C:nucleus"/>
    <property type="evidence" value="ECO:0007669"/>
    <property type="project" value="UniProtKB-SubCell"/>
</dbReference>
<dbReference type="STRING" id="5762.D2V9Q2"/>
<dbReference type="KEGG" id="ngr:NAEGRDRAFT_65518"/>
<proteinExistence type="predicted"/>
<dbReference type="GO" id="GO:0008017">
    <property type="term" value="F:microtubule binding"/>
    <property type="evidence" value="ECO:0007669"/>
    <property type="project" value="TreeGrafter"/>
</dbReference>
<dbReference type="VEuPathDB" id="AmoebaDB:NAEGRDRAFT_65518"/>
<keyword evidence="8" id="KW-1185">Reference proteome</keyword>
<evidence type="ECO:0000313" key="7">
    <source>
        <dbReference type="EMBL" id="EFC46503.1"/>
    </source>
</evidence>
<feature type="domain" description="Calponin-homology (CH)" evidence="6">
    <location>
        <begin position="3"/>
        <end position="110"/>
    </location>
</feature>
<evidence type="ECO:0000259" key="6">
    <source>
        <dbReference type="PROSITE" id="PS50021"/>
    </source>
</evidence>
<accession>D2V9Q2</accession>
<evidence type="ECO:0000256" key="4">
    <source>
        <dbReference type="ARBA" id="ARBA00071322"/>
    </source>
</evidence>
<dbReference type="SUPFAM" id="SSF47576">
    <property type="entry name" value="Calponin-homology domain, CH-domain"/>
    <property type="match status" value="1"/>
</dbReference>
<dbReference type="PANTHER" id="PTHR12509">
    <property type="entry name" value="SPERMATOGENESIS-ASSOCIATED 4-RELATED"/>
    <property type="match status" value="1"/>
</dbReference>
<dbReference type="OrthoDB" id="62528at2759"/>
<dbReference type="Gene3D" id="1.10.418.10">
    <property type="entry name" value="Calponin-like domain"/>
    <property type="match status" value="1"/>
</dbReference>
<dbReference type="FunFam" id="1.10.418.10:FF:000061">
    <property type="entry name" value="Spermatogenesis associated 4"/>
    <property type="match status" value="1"/>
</dbReference>
<dbReference type="EMBL" id="GG738858">
    <property type="protein sequence ID" value="EFC46503.1"/>
    <property type="molecule type" value="Genomic_DNA"/>
</dbReference>
<dbReference type="GO" id="GO:0051493">
    <property type="term" value="P:regulation of cytoskeleton organization"/>
    <property type="evidence" value="ECO:0007669"/>
    <property type="project" value="TreeGrafter"/>
</dbReference>
<dbReference type="OMA" id="IEREFHP"/>
<feature type="compositionally biased region" description="Low complexity" evidence="5">
    <location>
        <begin position="183"/>
        <end position="195"/>
    </location>
</feature>
<dbReference type="eggNOG" id="ENOG502QU8V">
    <property type="taxonomic scope" value="Eukaryota"/>
</dbReference>
<organism evidence="8">
    <name type="scientific">Naegleria gruberi</name>
    <name type="common">Amoeba</name>
    <dbReference type="NCBI Taxonomy" id="5762"/>
    <lineage>
        <taxon>Eukaryota</taxon>
        <taxon>Discoba</taxon>
        <taxon>Heterolobosea</taxon>
        <taxon>Tetramitia</taxon>
        <taxon>Eutetramitia</taxon>
        <taxon>Vahlkampfiidae</taxon>
        <taxon>Naegleria</taxon>
    </lineage>
</organism>
<keyword evidence="2" id="KW-0539">Nucleus</keyword>
<dbReference type="Pfam" id="PF06294">
    <property type="entry name" value="CH_2"/>
    <property type="match status" value="1"/>
</dbReference>
<name>D2V9Q2_NAEGR</name>
<protein>
    <recommendedName>
        <fullName evidence="4">Spermatogenesis-associated protein 4</fullName>
    </recommendedName>
</protein>
<dbReference type="InterPro" id="IPR001715">
    <property type="entry name" value="CH_dom"/>
</dbReference>
<dbReference type="InterPro" id="IPR016024">
    <property type="entry name" value="ARM-type_fold"/>
</dbReference>
<dbReference type="GO" id="GO:0005930">
    <property type="term" value="C:axoneme"/>
    <property type="evidence" value="ECO:0007669"/>
    <property type="project" value="TreeGrafter"/>
</dbReference>
<feature type="region of interest" description="Disordered" evidence="5">
    <location>
        <begin position="154"/>
        <end position="195"/>
    </location>
</feature>
<dbReference type="GeneID" id="8859865"/>
<sequence>MSANVPREILKWMQSLDLSYSIKNMRRDFSNGFLIAEIISRYFSQEVEMHSFDIGVGVKAKMDNWQLLEKFFRKHGLNISRKVIDDLIACRPNSLNVVLEEVYTFLTEKSVKKAKPIRLPTVNVPNFAKPTVSKTNKDDGRAAVSSFVMSKRNQISSAKGNSSNNNTNNEIPSLEITFRDSKSSSTQRSKSSNQQQQMAATALLANIFIDMNDIIEAASCNESDIISEYRLDRGNLIASFLEKINSIPVEHSEGILNSIKERIPLYSEMMSAQPKDFWKFMNIFIPAVRNSSATVFQILCSILITLGIEMVSRDPESTWEAVEDFALDKFVETISTQASKREEIVQIVYSFTTSDFHTHKRVISKLVEKCSKYESHLIIHILALLVRHESSLLTIYDSGNGPIFNDDQVDFFEVYMNHAISGLSNPSPKVRASSLSIVHTLLSYDDITFDNKNETKSKRDNSESEVNFSNQPLLYIMENLWSQSIEPLENDNWWEVTAQLIVLTSKCLTQVKKLYMVDNIQEHEDILIAFLERLLARELSSTLKSIILSYVSSHLKTYSDRLTSVYLDILFSITEEERVALLEQPSNHVELLQVGNSQYKFPIMSIPFEWDSLTVAKVVSDQVVNLDHLEVEHYDVLNACISIAQLDQPEDDKTFKDSCPSEWLEIYDRLQNHFFVGLVDEELCEMAAQLIVKFFSVLKKEVVKSMAAQLVNSIEIIYGGNQFAHQQAIFSQFLIDVYSLGSPFSQPLMKLASSLMEQSHLTTNQHLGKFVSFVRNNMM</sequence>
<dbReference type="RefSeq" id="XP_002679247.1">
    <property type="nucleotide sequence ID" value="XM_002679201.1"/>
</dbReference>
<dbReference type="SUPFAM" id="SSF48371">
    <property type="entry name" value="ARM repeat"/>
    <property type="match status" value="1"/>
</dbReference>